<name>A0A7C8ISZ2_9PEZI</name>
<organism evidence="3 4">
    <name type="scientific">Xylaria multiplex</name>
    <dbReference type="NCBI Taxonomy" id="323545"/>
    <lineage>
        <taxon>Eukaryota</taxon>
        <taxon>Fungi</taxon>
        <taxon>Dikarya</taxon>
        <taxon>Ascomycota</taxon>
        <taxon>Pezizomycotina</taxon>
        <taxon>Sordariomycetes</taxon>
        <taxon>Xylariomycetidae</taxon>
        <taxon>Xylariales</taxon>
        <taxon>Xylariaceae</taxon>
        <taxon>Xylaria</taxon>
    </lineage>
</organism>
<keyword evidence="1" id="KW-0175">Coiled coil</keyword>
<evidence type="ECO:0000256" key="1">
    <source>
        <dbReference type="SAM" id="Coils"/>
    </source>
</evidence>
<feature type="coiled-coil region" evidence="1">
    <location>
        <begin position="53"/>
        <end position="87"/>
    </location>
</feature>
<dbReference type="EMBL" id="WUBL01000070">
    <property type="protein sequence ID" value="KAF2967284.1"/>
    <property type="molecule type" value="Genomic_DNA"/>
</dbReference>
<dbReference type="AlphaFoldDB" id="A0A7C8ISZ2"/>
<dbReference type="OrthoDB" id="5213630at2759"/>
<protein>
    <submittedName>
        <fullName evidence="3">Uncharacterized protein</fullName>
    </submittedName>
</protein>
<dbReference type="Proteomes" id="UP000481858">
    <property type="component" value="Unassembled WGS sequence"/>
</dbReference>
<accession>A0A7C8ISZ2</accession>
<evidence type="ECO:0000313" key="4">
    <source>
        <dbReference type="Proteomes" id="UP000481858"/>
    </source>
</evidence>
<comment type="caution">
    <text evidence="3">The sequence shown here is derived from an EMBL/GenBank/DDBJ whole genome shotgun (WGS) entry which is preliminary data.</text>
</comment>
<reference evidence="3 4" key="1">
    <citation type="submission" date="2019-12" db="EMBL/GenBank/DDBJ databases">
        <title>Draft genome sequence of the ascomycete Xylaria multiplex DSM 110363.</title>
        <authorList>
            <person name="Buettner E."/>
            <person name="Kellner H."/>
        </authorList>
    </citation>
    <scope>NUCLEOTIDE SEQUENCE [LARGE SCALE GENOMIC DNA]</scope>
    <source>
        <strain evidence="3 4">DSM 110363</strain>
    </source>
</reference>
<proteinExistence type="predicted"/>
<gene>
    <name evidence="3" type="ORF">GQX73_g6251</name>
</gene>
<dbReference type="InParanoid" id="A0A7C8ISZ2"/>
<evidence type="ECO:0000256" key="2">
    <source>
        <dbReference type="SAM" id="MobiDB-lite"/>
    </source>
</evidence>
<evidence type="ECO:0000313" key="3">
    <source>
        <dbReference type="EMBL" id="KAF2967284.1"/>
    </source>
</evidence>
<feature type="region of interest" description="Disordered" evidence="2">
    <location>
        <begin position="1"/>
        <end position="49"/>
    </location>
</feature>
<keyword evidence="4" id="KW-1185">Reference proteome</keyword>
<sequence length="404" mass="45548">MASTEIPVPDPNPLVGTTESNEGDIGASSEDRAEPVANTSPLGTPVKDKEVTIQSDEASLKQLHEKIASLEQQLDAEKKLHVKTQNTLDLTRKEWKQVAHELSKRLSDTKPSHIVTDDYLKDLVEALRYDIRCFSEKYFEDLSPQPWPQLSGGRKGTLVLPEKYAQCPASPALAQSFIWRVLEKRVFNRYQWPANDEVGQGLYKLSKSLSPSKHAVLLWTHYTECTHSCKAVSNPGEGENISEYETLRKFHIWRATTANMVFHAEDPEEVQKSWGELAESLMEKRINPITSKIISSSEDERYRKLLIEVIEKALIIDREISRQVAWIRWSFEDLEYHPETVESGIPINQDCLQVITAPALIKRGKSSGEGFGEQLELLAADSSVVVNLSPLGDYSRDEGDSFSI</sequence>